<proteinExistence type="predicted"/>
<reference evidence="1 2" key="1">
    <citation type="journal article" date="2019" name="Nat. Ecol. Evol.">
        <title>Megaphylogeny resolves global patterns of mushroom evolution.</title>
        <authorList>
            <person name="Varga T."/>
            <person name="Krizsan K."/>
            <person name="Foldi C."/>
            <person name="Dima B."/>
            <person name="Sanchez-Garcia M."/>
            <person name="Sanchez-Ramirez S."/>
            <person name="Szollosi G.J."/>
            <person name="Szarkandi J.G."/>
            <person name="Papp V."/>
            <person name="Albert L."/>
            <person name="Andreopoulos W."/>
            <person name="Angelini C."/>
            <person name="Antonin V."/>
            <person name="Barry K.W."/>
            <person name="Bougher N.L."/>
            <person name="Buchanan P."/>
            <person name="Buyck B."/>
            <person name="Bense V."/>
            <person name="Catcheside P."/>
            <person name="Chovatia M."/>
            <person name="Cooper J."/>
            <person name="Damon W."/>
            <person name="Desjardin D."/>
            <person name="Finy P."/>
            <person name="Geml J."/>
            <person name="Haridas S."/>
            <person name="Hughes K."/>
            <person name="Justo A."/>
            <person name="Karasinski D."/>
            <person name="Kautmanova I."/>
            <person name="Kiss B."/>
            <person name="Kocsube S."/>
            <person name="Kotiranta H."/>
            <person name="LaButti K.M."/>
            <person name="Lechner B.E."/>
            <person name="Liimatainen K."/>
            <person name="Lipzen A."/>
            <person name="Lukacs Z."/>
            <person name="Mihaltcheva S."/>
            <person name="Morgado L.N."/>
            <person name="Niskanen T."/>
            <person name="Noordeloos M.E."/>
            <person name="Ohm R.A."/>
            <person name="Ortiz-Santana B."/>
            <person name="Ovrebo C."/>
            <person name="Racz N."/>
            <person name="Riley R."/>
            <person name="Savchenko A."/>
            <person name="Shiryaev A."/>
            <person name="Soop K."/>
            <person name="Spirin V."/>
            <person name="Szebenyi C."/>
            <person name="Tomsovsky M."/>
            <person name="Tulloss R.E."/>
            <person name="Uehling J."/>
            <person name="Grigoriev I.V."/>
            <person name="Vagvolgyi C."/>
            <person name="Papp T."/>
            <person name="Martin F.M."/>
            <person name="Miettinen O."/>
            <person name="Hibbett D.S."/>
            <person name="Nagy L.G."/>
        </authorList>
    </citation>
    <scope>NUCLEOTIDE SEQUENCE [LARGE SCALE GENOMIC DNA]</scope>
    <source>
        <strain evidence="1 2">NL-1719</strain>
    </source>
</reference>
<sequence>MATAADKKGTTISTKVTSSKADGSPYTFLQSTNFCQPDADVTIISSDGIRFQLHKKNLALNTGGFPPLELTSTTELREQVTFSEKGQILDLLFHFVYPQHYPDLETIEMSVLSELAEAAEKYEVFGAVFETPNHPLEVFSYATPFNYLDLADMAAPLVLGTPLPTIASRVPANALVAWVRYITSLDTIRLNWTTSILNSVATHSMYDQYGRHTAGSQCTGICPSRALLTELTKSMLSQIELLRLAAVAGVGCVNCKARYADGLIRDAPTQYSQFAKFRTFLHEGTSP</sequence>
<name>A0ACD3AFW6_9AGAR</name>
<gene>
    <name evidence="1" type="ORF">BDN72DRAFT_962974</name>
</gene>
<protein>
    <submittedName>
        <fullName evidence="1">Uncharacterized protein</fullName>
    </submittedName>
</protein>
<accession>A0ACD3AFW6</accession>
<dbReference type="Proteomes" id="UP000308600">
    <property type="component" value="Unassembled WGS sequence"/>
</dbReference>
<dbReference type="EMBL" id="ML208461">
    <property type="protein sequence ID" value="TFK64788.1"/>
    <property type="molecule type" value="Genomic_DNA"/>
</dbReference>
<evidence type="ECO:0000313" key="1">
    <source>
        <dbReference type="EMBL" id="TFK64788.1"/>
    </source>
</evidence>
<keyword evidence="2" id="KW-1185">Reference proteome</keyword>
<organism evidence="1 2">
    <name type="scientific">Pluteus cervinus</name>
    <dbReference type="NCBI Taxonomy" id="181527"/>
    <lineage>
        <taxon>Eukaryota</taxon>
        <taxon>Fungi</taxon>
        <taxon>Dikarya</taxon>
        <taxon>Basidiomycota</taxon>
        <taxon>Agaricomycotina</taxon>
        <taxon>Agaricomycetes</taxon>
        <taxon>Agaricomycetidae</taxon>
        <taxon>Agaricales</taxon>
        <taxon>Pluteineae</taxon>
        <taxon>Pluteaceae</taxon>
        <taxon>Pluteus</taxon>
    </lineage>
</organism>
<evidence type="ECO:0000313" key="2">
    <source>
        <dbReference type="Proteomes" id="UP000308600"/>
    </source>
</evidence>